<dbReference type="InterPro" id="IPR003835">
    <property type="entry name" value="Glyco_trans_19"/>
</dbReference>
<evidence type="ECO:0000256" key="2">
    <source>
        <dbReference type="ARBA" id="ARBA00007868"/>
    </source>
</evidence>
<dbReference type="PANTHER" id="PTHR30372:SF4">
    <property type="entry name" value="LIPID-A-DISACCHARIDE SYNTHASE, MITOCHONDRIAL-RELATED"/>
    <property type="match status" value="1"/>
</dbReference>
<comment type="catalytic activity">
    <reaction evidence="10 11">
        <text>a lipid X + a UDP-2-N,3-O-bis[(3R)-3-hydroxyacyl]-alpha-D-glucosamine = a lipid A disaccharide + UDP + H(+)</text>
        <dbReference type="Rhea" id="RHEA:67828"/>
        <dbReference type="ChEBI" id="CHEBI:15378"/>
        <dbReference type="ChEBI" id="CHEBI:58223"/>
        <dbReference type="ChEBI" id="CHEBI:137748"/>
        <dbReference type="ChEBI" id="CHEBI:176338"/>
        <dbReference type="ChEBI" id="CHEBI:176343"/>
        <dbReference type="EC" id="2.4.1.182"/>
    </reaction>
</comment>
<evidence type="ECO:0000256" key="5">
    <source>
        <dbReference type="ARBA" id="ARBA00022516"/>
    </source>
</evidence>
<evidence type="ECO:0000256" key="3">
    <source>
        <dbReference type="ARBA" id="ARBA00012687"/>
    </source>
</evidence>
<keyword evidence="8 11" id="KW-0808">Transferase</keyword>
<dbReference type="Proteomes" id="UP001138802">
    <property type="component" value="Unassembled WGS sequence"/>
</dbReference>
<sequence>MLTVGIVANEASGDILGAALVREIRRRVPEVEFVGVAGPRMQQEGCRSLVDMERLSVMGLAEVLAQLPSLILIRRRLVRHFLHNRPDVFIGVDAPDFNLGLERRLRDAGILTVHLVSPTVWAWRPGRVKTIRRAVDLMLSVFPFEETFLRQHGVPARYVGHPLADEIPLEIDRLGARRALGLSQGTIVAILPGSRIGEVDRLAEPFLITAARLVAARPEVQFVVPLVNARVRERFCRTLASVAPNLPITLVDGRSRDVMAAADLVLAASGTATLETLLSKRPMVVAYRVHPLSYFVVKQLGLVKVPYVAMANILAEQELAREFIQDRCRPELLLPALIALLDAPDWVTEIQQQYRRIHLQLRQDAAAKAAAAVLDLIKS</sequence>
<comment type="similarity">
    <text evidence="2 11">Belongs to the LpxB family.</text>
</comment>
<comment type="pathway">
    <text evidence="11">Bacterial outer membrane biogenesis; LPS lipid A biosynthesis.</text>
</comment>
<dbReference type="GO" id="GO:0005543">
    <property type="term" value="F:phospholipid binding"/>
    <property type="evidence" value="ECO:0007669"/>
    <property type="project" value="TreeGrafter"/>
</dbReference>
<dbReference type="AlphaFoldDB" id="A0A9X0WH01"/>
<comment type="caution">
    <text evidence="12">The sequence shown here is derived from an EMBL/GenBank/DDBJ whole genome shotgun (WGS) entry which is preliminary data.</text>
</comment>
<dbReference type="EMBL" id="NRSD01000005">
    <property type="protein sequence ID" value="MBK1644383.1"/>
    <property type="molecule type" value="Genomic_DNA"/>
</dbReference>
<keyword evidence="5 11" id="KW-0444">Lipid biosynthesis</keyword>
<dbReference type="HAMAP" id="MF_00392">
    <property type="entry name" value="LpxB"/>
    <property type="match status" value="1"/>
</dbReference>
<organism evidence="12 13">
    <name type="scientific">Thiocapsa imhoffii</name>
    <dbReference type="NCBI Taxonomy" id="382777"/>
    <lineage>
        <taxon>Bacteria</taxon>
        <taxon>Pseudomonadati</taxon>
        <taxon>Pseudomonadota</taxon>
        <taxon>Gammaproteobacteria</taxon>
        <taxon>Chromatiales</taxon>
        <taxon>Chromatiaceae</taxon>
        <taxon>Thiocapsa</taxon>
    </lineage>
</organism>
<evidence type="ECO:0000256" key="11">
    <source>
        <dbReference type="HAMAP-Rule" id="MF_00392"/>
    </source>
</evidence>
<evidence type="ECO:0000256" key="10">
    <source>
        <dbReference type="ARBA" id="ARBA00048975"/>
    </source>
</evidence>
<keyword evidence="6 11" id="KW-0441">Lipid A biosynthesis</keyword>
<evidence type="ECO:0000256" key="6">
    <source>
        <dbReference type="ARBA" id="ARBA00022556"/>
    </source>
</evidence>
<dbReference type="Pfam" id="PF02684">
    <property type="entry name" value="LpxB"/>
    <property type="match status" value="1"/>
</dbReference>
<dbReference type="NCBIfam" id="TIGR00215">
    <property type="entry name" value="lpxB"/>
    <property type="match status" value="1"/>
</dbReference>
<evidence type="ECO:0000313" key="13">
    <source>
        <dbReference type="Proteomes" id="UP001138802"/>
    </source>
</evidence>
<dbReference type="SUPFAM" id="SSF53756">
    <property type="entry name" value="UDP-Glycosyltransferase/glycogen phosphorylase"/>
    <property type="match status" value="1"/>
</dbReference>
<evidence type="ECO:0000256" key="8">
    <source>
        <dbReference type="ARBA" id="ARBA00022679"/>
    </source>
</evidence>
<dbReference type="EC" id="2.4.1.182" evidence="3 11"/>
<comment type="function">
    <text evidence="1 11">Condensation of UDP-2,3-diacylglucosamine and 2,3-diacylglucosamine-1-phosphate to form lipid A disaccharide, a precursor of lipid A, a phosphorylated glycolipid that anchors the lipopolysaccharide to the outer membrane of the cell.</text>
</comment>
<keyword evidence="7 11" id="KW-0328">Glycosyltransferase</keyword>
<keyword evidence="9 11" id="KW-0443">Lipid metabolism</keyword>
<evidence type="ECO:0000256" key="9">
    <source>
        <dbReference type="ARBA" id="ARBA00023098"/>
    </source>
</evidence>
<dbReference type="PANTHER" id="PTHR30372">
    <property type="entry name" value="LIPID-A-DISACCHARIDE SYNTHASE"/>
    <property type="match status" value="1"/>
</dbReference>
<evidence type="ECO:0000256" key="4">
    <source>
        <dbReference type="ARBA" id="ARBA00020902"/>
    </source>
</evidence>
<dbReference type="GO" id="GO:0008915">
    <property type="term" value="F:lipid-A-disaccharide synthase activity"/>
    <property type="evidence" value="ECO:0007669"/>
    <property type="project" value="UniProtKB-UniRule"/>
</dbReference>
<evidence type="ECO:0000313" key="12">
    <source>
        <dbReference type="EMBL" id="MBK1644383.1"/>
    </source>
</evidence>
<evidence type="ECO:0000256" key="1">
    <source>
        <dbReference type="ARBA" id="ARBA00002056"/>
    </source>
</evidence>
<reference evidence="12 13" key="1">
    <citation type="journal article" date="2020" name="Microorganisms">
        <title>Osmotic Adaptation and Compatible Solute Biosynthesis of Phototrophic Bacteria as Revealed from Genome Analyses.</title>
        <authorList>
            <person name="Imhoff J.F."/>
            <person name="Rahn T."/>
            <person name="Kunzel S."/>
            <person name="Keller A."/>
            <person name="Neulinger S.C."/>
        </authorList>
    </citation>
    <scope>NUCLEOTIDE SEQUENCE [LARGE SCALE GENOMIC DNA]</scope>
    <source>
        <strain evidence="12 13">DSM 21303</strain>
    </source>
</reference>
<name>A0A9X0WH01_9GAMM</name>
<keyword evidence="13" id="KW-1185">Reference proteome</keyword>
<accession>A0A9X0WH01</accession>
<protein>
    <recommendedName>
        <fullName evidence="4 11">Lipid-A-disaccharide synthase</fullName>
        <ecNumber evidence="3 11">2.4.1.182</ecNumber>
    </recommendedName>
</protein>
<evidence type="ECO:0000256" key="7">
    <source>
        <dbReference type="ARBA" id="ARBA00022676"/>
    </source>
</evidence>
<dbReference type="GO" id="GO:0009245">
    <property type="term" value="P:lipid A biosynthetic process"/>
    <property type="evidence" value="ECO:0007669"/>
    <property type="project" value="UniProtKB-UniRule"/>
</dbReference>
<dbReference type="RefSeq" id="WP_200387181.1">
    <property type="nucleotide sequence ID" value="NZ_NRSD01000005.1"/>
</dbReference>
<dbReference type="GO" id="GO:0016020">
    <property type="term" value="C:membrane"/>
    <property type="evidence" value="ECO:0007669"/>
    <property type="project" value="GOC"/>
</dbReference>
<gene>
    <name evidence="11" type="primary">lpxB</name>
    <name evidence="12" type="ORF">CKO25_06880</name>
</gene>
<proteinExistence type="inferred from homology"/>